<dbReference type="GeneTree" id="ENSGT00390000014660"/>
<keyword evidence="2" id="KW-0689">Ribosomal protein</keyword>
<protein>
    <submittedName>
        <fullName evidence="4">Mitochondrial ribosomal protein L27</fullName>
    </submittedName>
</protein>
<dbReference type="Proteomes" id="UP000002279">
    <property type="component" value="Chromosome 15"/>
</dbReference>
<accession>A0A6I8NY39</accession>
<dbReference type="Ensembl" id="ENSOANT00000058539.1">
    <property type="protein sequence ID" value="ENSOANP00000045792.1"/>
    <property type="gene ID" value="ENSOANG00000048564.1"/>
</dbReference>
<reference evidence="4" key="2">
    <citation type="submission" date="2025-08" db="UniProtKB">
        <authorList>
            <consortium name="Ensembl"/>
        </authorList>
    </citation>
    <scope>IDENTIFICATION</scope>
    <source>
        <strain evidence="4">Glennie</strain>
    </source>
</reference>
<dbReference type="GO" id="GO:0003735">
    <property type="term" value="F:structural constituent of ribosome"/>
    <property type="evidence" value="ECO:0007669"/>
    <property type="project" value="InterPro"/>
</dbReference>
<dbReference type="Pfam" id="PF01016">
    <property type="entry name" value="Ribosomal_L27"/>
    <property type="match status" value="1"/>
</dbReference>
<dbReference type="OMA" id="QRTFRWH"/>
<dbReference type="InterPro" id="IPR001684">
    <property type="entry name" value="Ribosomal_bL27"/>
</dbReference>
<proteinExistence type="inferred from homology"/>
<dbReference type="FunCoup" id="A0A6I8NY39">
    <property type="interactions" value="1074"/>
</dbReference>
<keyword evidence="3" id="KW-0687">Ribonucleoprotein</keyword>
<dbReference type="PRINTS" id="PR00063">
    <property type="entry name" value="RIBOSOMALL27"/>
</dbReference>
<dbReference type="GO" id="GO:0006412">
    <property type="term" value="P:translation"/>
    <property type="evidence" value="ECO:0007669"/>
    <property type="project" value="InterPro"/>
</dbReference>
<dbReference type="Gene3D" id="2.40.50.100">
    <property type="match status" value="1"/>
</dbReference>
<comment type="similarity">
    <text evidence="1">Belongs to the bacterial ribosomal protein bL27 family.</text>
</comment>
<dbReference type="GO" id="GO:0005743">
    <property type="term" value="C:mitochondrial inner membrane"/>
    <property type="evidence" value="ECO:0007669"/>
    <property type="project" value="UniProtKB-ARBA"/>
</dbReference>
<dbReference type="InParanoid" id="A0A6I8NY39"/>
<reference evidence="4" key="3">
    <citation type="submission" date="2025-09" db="UniProtKB">
        <authorList>
            <consortium name="Ensembl"/>
        </authorList>
    </citation>
    <scope>IDENTIFICATION</scope>
    <source>
        <strain evidence="4">Glennie</strain>
    </source>
</reference>
<evidence type="ECO:0000256" key="3">
    <source>
        <dbReference type="ARBA" id="ARBA00023274"/>
    </source>
</evidence>
<evidence type="ECO:0000313" key="4">
    <source>
        <dbReference type="Ensembl" id="ENSOANP00000045792.1"/>
    </source>
</evidence>
<dbReference type="PANTHER" id="PTHR15893:SF0">
    <property type="entry name" value="LARGE RIBOSOMAL SUBUNIT PROTEIN BL27M"/>
    <property type="match status" value="1"/>
</dbReference>
<dbReference type="SUPFAM" id="SSF110324">
    <property type="entry name" value="Ribosomal L27 protein-like"/>
    <property type="match status" value="1"/>
</dbReference>
<name>A0A6I8NY39_ORNAN</name>
<sequence length="93" mass="10199">MDGQYVHVGNIIATQRTFRWHPGAHVGLGKNKCLFALEEGTVRYTKEVYVPPPGNAEAGDVIRRLPQGAVLYKTFVHVVPAQPVGAFKLVAML</sequence>
<dbReference type="PANTHER" id="PTHR15893">
    <property type="entry name" value="RIBOSOMAL PROTEIN L27"/>
    <property type="match status" value="1"/>
</dbReference>
<dbReference type="AlphaFoldDB" id="A0A6I8NY39"/>
<dbReference type="GO" id="GO:0005762">
    <property type="term" value="C:mitochondrial large ribosomal subunit"/>
    <property type="evidence" value="ECO:0007669"/>
    <property type="project" value="Ensembl"/>
</dbReference>
<organism evidence="4 5">
    <name type="scientific">Ornithorhynchus anatinus</name>
    <name type="common">Duckbill platypus</name>
    <dbReference type="NCBI Taxonomy" id="9258"/>
    <lineage>
        <taxon>Eukaryota</taxon>
        <taxon>Metazoa</taxon>
        <taxon>Chordata</taxon>
        <taxon>Craniata</taxon>
        <taxon>Vertebrata</taxon>
        <taxon>Euteleostomi</taxon>
        <taxon>Mammalia</taxon>
        <taxon>Monotremata</taxon>
        <taxon>Ornithorhynchidae</taxon>
        <taxon>Ornithorhynchus</taxon>
    </lineage>
</organism>
<dbReference type="Bgee" id="ENSOANG00000048564">
    <property type="expression patterns" value="Expressed in heart and 7 other cell types or tissues"/>
</dbReference>
<keyword evidence="5" id="KW-1185">Reference proteome</keyword>
<evidence type="ECO:0000256" key="2">
    <source>
        <dbReference type="ARBA" id="ARBA00022980"/>
    </source>
</evidence>
<evidence type="ECO:0000313" key="5">
    <source>
        <dbReference type="Proteomes" id="UP000002279"/>
    </source>
</evidence>
<evidence type="ECO:0000256" key="1">
    <source>
        <dbReference type="ARBA" id="ARBA00010797"/>
    </source>
</evidence>
<reference evidence="4 5" key="1">
    <citation type="journal article" date="2008" name="Nature">
        <title>Genome analysis of the platypus reveals unique signatures of evolution.</title>
        <authorList>
            <person name="Warren W.C."/>
            <person name="Hillier L.W."/>
            <person name="Marshall Graves J.A."/>
            <person name="Birney E."/>
            <person name="Ponting C.P."/>
            <person name="Grutzner F."/>
            <person name="Belov K."/>
            <person name="Miller W."/>
            <person name="Clarke L."/>
            <person name="Chinwalla A.T."/>
            <person name="Yang S.P."/>
            <person name="Heger A."/>
            <person name="Locke D.P."/>
            <person name="Miethke P."/>
            <person name="Waters P.D."/>
            <person name="Veyrunes F."/>
            <person name="Fulton L."/>
            <person name="Fulton B."/>
            <person name="Graves T."/>
            <person name="Wallis J."/>
            <person name="Puente X.S."/>
            <person name="Lopez-Otin C."/>
            <person name="Ordonez G.R."/>
            <person name="Eichler E.E."/>
            <person name="Chen L."/>
            <person name="Cheng Z."/>
            <person name="Deakin J.E."/>
            <person name="Alsop A."/>
            <person name="Thompson K."/>
            <person name="Kirby P."/>
            <person name="Papenfuss A.T."/>
            <person name="Wakefield M.J."/>
            <person name="Olender T."/>
            <person name="Lancet D."/>
            <person name="Huttley G.A."/>
            <person name="Smit A.F."/>
            <person name="Pask A."/>
            <person name="Temple-Smith P."/>
            <person name="Batzer M.A."/>
            <person name="Walker J.A."/>
            <person name="Konkel M.K."/>
            <person name="Harris R.S."/>
            <person name="Whittington C.M."/>
            <person name="Wong E.S."/>
            <person name="Gemmell N.J."/>
            <person name="Buschiazzo E."/>
            <person name="Vargas Jentzsch I.M."/>
            <person name="Merkel A."/>
            <person name="Schmitz J."/>
            <person name="Zemann A."/>
            <person name="Churakov G."/>
            <person name="Kriegs J.O."/>
            <person name="Brosius J."/>
            <person name="Murchison E.P."/>
            <person name="Sachidanandam R."/>
            <person name="Smith C."/>
            <person name="Hannon G.J."/>
            <person name="Tsend-Ayush E."/>
            <person name="McMillan D."/>
            <person name="Attenborough R."/>
            <person name="Rens W."/>
            <person name="Ferguson-Smith M."/>
            <person name="Lefevre C.M."/>
            <person name="Sharp J.A."/>
            <person name="Nicholas K.R."/>
            <person name="Ray D.A."/>
            <person name="Kube M."/>
            <person name="Reinhardt R."/>
            <person name="Pringle T.H."/>
            <person name="Taylor J."/>
            <person name="Jones R.C."/>
            <person name="Nixon B."/>
            <person name="Dacheux J.L."/>
            <person name="Niwa H."/>
            <person name="Sekita Y."/>
            <person name="Huang X."/>
            <person name="Stark A."/>
            <person name="Kheradpour P."/>
            <person name="Kellis M."/>
            <person name="Flicek P."/>
            <person name="Chen Y."/>
            <person name="Webber C."/>
            <person name="Hardison R."/>
            <person name="Nelson J."/>
            <person name="Hallsworth-Pepin K."/>
            <person name="Delehaunty K."/>
            <person name="Markovic C."/>
            <person name="Minx P."/>
            <person name="Feng Y."/>
            <person name="Kremitzki C."/>
            <person name="Mitreva M."/>
            <person name="Glasscock J."/>
            <person name="Wylie T."/>
            <person name="Wohldmann P."/>
            <person name="Thiru P."/>
            <person name="Nhan M.N."/>
            <person name="Pohl C.S."/>
            <person name="Smith S.M."/>
            <person name="Hou S."/>
            <person name="Nefedov M."/>
            <person name="de Jong P.J."/>
            <person name="Renfree M.B."/>
            <person name="Mardis E.R."/>
            <person name="Wilson R.K."/>
        </authorList>
    </citation>
    <scope>NUCLEOTIDE SEQUENCE [LARGE SCALE GENOMIC DNA]</scope>
    <source>
        <strain evidence="4 5">Glennie</strain>
    </source>
</reference>
<gene>
    <name evidence="4" type="primary">MRPL27</name>
</gene>